<dbReference type="OrthoDB" id="3353688at2759"/>
<dbReference type="AlphaFoldDB" id="A0A5N5Q8B4"/>
<proteinExistence type="predicted"/>
<feature type="coiled-coil region" evidence="1">
    <location>
        <begin position="174"/>
        <end position="208"/>
    </location>
</feature>
<dbReference type="Proteomes" id="UP000383932">
    <property type="component" value="Unassembled WGS sequence"/>
</dbReference>
<evidence type="ECO:0000313" key="3">
    <source>
        <dbReference type="Proteomes" id="UP000383932"/>
    </source>
</evidence>
<keyword evidence="3" id="KW-1185">Reference proteome</keyword>
<evidence type="ECO:0000313" key="2">
    <source>
        <dbReference type="EMBL" id="KAB5587671.1"/>
    </source>
</evidence>
<protein>
    <submittedName>
        <fullName evidence="2">Uncharacterized protein</fullName>
    </submittedName>
</protein>
<sequence length="346" mass="39755">MAKTEATTRLANDPDFLNHVIEKLTEGSRTQRAVKTGFTDDQDARKIAEDALAVYKSFQDPLDELRVVDKENPGEKWGDQWAQQCTWYRQNLARAQDIARMGAQYIDDFNKFTPDILGATKEVIIKRLKDWFENHQIDQIIELATEEMSQELLEVSTQVTDIYNAFSRFAIQKGGEYDDDQEQLQRQIKDLQNKIAGEQAEAAKAQSVLNEILAGLTMVVNIFDTIFGFGQGNTLMQEALELLRQHTQAAQGKYLESNPEYFRVGQFANLWAAVRTSCFLMNPILKLANWYQAHSDFLEFEYWVKNDYDDDLDILLRKKVEALKSAGAVFSADMERFRNVIEGLYT</sequence>
<organism evidence="2 3">
    <name type="scientific">Ceratobasidium theobromae</name>
    <dbReference type="NCBI Taxonomy" id="1582974"/>
    <lineage>
        <taxon>Eukaryota</taxon>
        <taxon>Fungi</taxon>
        <taxon>Dikarya</taxon>
        <taxon>Basidiomycota</taxon>
        <taxon>Agaricomycotina</taxon>
        <taxon>Agaricomycetes</taxon>
        <taxon>Cantharellales</taxon>
        <taxon>Ceratobasidiaceae</taxon>
        <taxon>Ceratobasidium</taxon>
    </lineage>
</organism>
<name>A0A5N5Q8B4_9AGAM</name>
<dbReference type="EMBL" id="SSOP01000876">
    <property type="protein sequence ID" value="KAB5587671.1"/>
    <property type="molecule type" value="Genomic_DNA"/>
</dbReference>
<gene>
    <name evidence="2" type="ORF">CTheo_8889</name>
</gene>
<reference evidence="2 3" key="1">
    <citation type="journal article" date="2019" name="Fungal Biol. Biotechnol.">
        <title>Draft genome sequence of fastidious pathogen Ceratobasidium theobromae, which causes vascular-streak dieback in Theobroma cacao.</title>
        <authorList>
            <person name="Ali S.S."/>
            <person name="Asman A."/>
            <person name="Shao J."/>
            <person name="Firmansyah A.P."/>
            <person name="Susilo A.W."/>
            <person name="Rosmana A."/>
            <person name="McMahon P."/>
            <person name="Junaid M."/>
            <person name="Guest D."/>
            <person name="Kheng T.Y."/>
            <person name="Meinhardt L.W."/>
            <person name="Bailey B.A."/>
        </authorList>
    </citation>
    <scope>NUCLEOTIDE SEQUENCE [LARGE SCALE GENOMIC DNA]</scope>
    <source>
        <strain evidence="2 3">CT2</strain>
    </source>
</reference>
<comment type="caution">
    <text evidence="2">The sequence shown here is derived from an EMBL/GenBank/DDBJ whole genome shotgun (WGS) entry which is preliminary data.</text>
</comment>
<evidence type="ECO:0000256" key="1">
    <source>
        <dbReference type="SAM" id="Coils"/>
    </source>
</evidence>
<accession>A0A5N5Q8B4</accession>
<keyword evidence="1" id="KW-0175">Coiled coil</keyword>